<dbReference type="AlphaFoldDB" id="A0A1T4QBX4"/>
<proteinExistence type="predicted"/>
<dbReference type="PANTHER" id="PTHR38733:SF1">
    <property type="entry name" value="TYPE IV METHYL-DIRECTED RESTRICTION ENZYME ECOKMCRBC"/>
    <property type="match status" value="1"/>
</dbReference>
<dbReference type="RefSeq" id="WP_078831974.1">
    <property type="nucleotide sequence ID" value="NZ_FUWH01000008.1"/>
</dbReference>
<keyword evidence="2" id="KW-1185">Reference proteome</keyword>
<evidence type="ECO:0000313" key="1">
    <source>
        <dbReference type="EMBL" id="SKA01174.1"/>
    </source>
</evidence>
<sequence length="422" mass="49490">MNSSHVITVFEHSRLNIGEQGFDTHHFESLVKYNDLHKGKYFNIGYKKVIFKSYVGLIQVGNKTIEILPKADRNTNDDERNVTKWQKALLFMLSRAGYIKINETSNALQHTQNANLLDIYLRTFLQEVERLVHKGLVKKYKKAQANLSVVKGRLLIGKQLQHNLLHKERLFTEYTSYTKDNLYNRILKSALEIVADISFKSDIVHAAKRLLLYFEDVESWRQDASDFGELKLDRKTFVYKDALVLAEMIILNYCPAFKAGQQQILALLFNMNILFETFIYKILKATEEQFYQNELCVTAQNSRQFWNNHTIRPDILITFKKRNIEQRLIIDTKWKIVNEGYPSIRDLQQMFTYNVQFNSIHAILLYPSTGQSNNGKKDYNISESKNDFLHSCEMYFAELFDCEQVDKNLGKKIIDYLLDINK</sequence>
<accession>A0A1T4QBX4</accession>
<name>A0A1T4QBX4_9BACT</name>
<dbReference type="STRING" id="413434.SAMN04488132_10832"/>
<dbReference type="OrthoDB" id="307209at2"/>
<gene>
    <name evidence="1" type="ORF">SAMN04488132_10832</name>
</gene>
<evidence type="ECO:0000313" key="2">
    <source>
        <dbReference type="Proteomes" id="UP000190888"/>
    </source>
</evidence>
<reference evidence="1 2" key="1">
    <citation type="submission" date="2017-02" db="EMBL/GenBank/DDBJ databases">
        <authorList>
            <person name="Peterson S.W."/>
        </authorList>
    </citation>
    <scope>NUCLEOTIDE SEQUENCE [LARGE SCALE GENOMIC DNA]</scope>
    <source>
        <strain evidence="1 2">DSM 22335</strain>
    </source>
</reference>
<dbReference type="InterPro" id="IPR019292">
    <property type="entry name" value="McrC"/>
</dbReference>
<dbReference type="Pfam" id="PF10117">
    <property type="entry name" value="McrBC"/>
    <property type="match status" value="1"/>
</dbReference>
<dbReference type="EMBL" id="FUWH01000008">
    <property type="protein sequence ID" value="SKA01174.1"/>
    <property type="molecule type" value="Genomic_DNA"/>
</dbReference>
<dbReference type="PANTHER" id="PTHR38733">
    <property type="entry name" value="PROTEIN MCRC"/>
    <property type="match status" value="1"/>
</dbReference>
<dbReference type="Proteomes" id="UP000190888">
    <property type="component" value="Unassembled WGS sequence"/>
</dbReference>
<organism evidence="1 2">
    <name type="scientific">Sediminibacterium ginsengisoli</name>
    <dbReference type="NCBI Taxonomy" id="413434"/>
    <lineage>
        <taxon>Bacteria</taxon>
        <taxon>Pseudomonadati</taxon>
        <taxon>Bacteroidota</taxon>
        <taxon>Chitinophagia</taxon>
        <taxon>Chitinophagales</taxon>
        <taxon>Chitinophagaceae</taxon>
        <taxon>Sediminibacterium</taxon>
    </lineage>
</organism>
<protein>
    <submittedName>
        <fullName evidence="1">5-methylcytosine-specific restriction enzyme subunit McrC</fullName>
    </submittedName>
</protein>